<evidence type="ECO:0000256" key="7">
    <source>
        <dbReference type="ARBA" id="ARBA00023141"/>
    </source>
</evidence>
<reference evidence="11 12" key="1">
    <citation type="journal article" date="2017" name="Int. J. Syst. Evol. Microbiol.">
        <title>Marinicauda algicola sp. nov., isolated from a marine red alga Rhodosorus marinus.</title>
        <authorList>
            <person name="Jeong S.E."/>
            <person name="Jeon S.H."/>
            <person name="Chun B.H."/>
            <person name="Kim D.W."/>
            <person name="Jeon C.O."/>
        </authorList>
    </citation>
    <scope>NUCLEOTIDE SEQUENCE [LARGE SCALE GENOMIC DNA]</scope>
    <source>
        <strain evidence="11 12">JCM 31718</strain>
    </source>
</reference>
<dbReference type="GO" id="GO:0004640">
    <property type="term" value="F:phosphoribosylanthranilate isomerase activity"/>
    <property type="evidence" value="ECO:0007669"/>
    <property type="project" value="UniProtKB-UniRule"/>
</dbReference>
<dbReference type="InterPro" id="IPR001240">
    <property type="entry name" value="PRAI_dom"/>
</dbReference>
<dbReference type="CDD" id="cd00405">
    <property type="entry name" value="PRAI"/>
    <property type="match status" value="1"/>
</dbReference>
<dbReference type="NCBIfam" id="NF002295">
    <property type="entry name" value="PRK01222.1-1"/>
    <property type="match status" value="1"/>
</dbReference>
<evidence type="ECO:0000256" key="2">
    <source>
        <dbReference type="ARBA" id="ARBA00004664"/>
    </source>
</evidence>
<keyword evidence="7 9" id="KW-0057">Aromatic amino acid biosynthesis</keyword>
<dbReference type="InterPro" id="IPR013785">
    <property type="entry name" value="Aldolase_TIM"/>
</dbReference>
<dbReference type="AlphaFoldDB" id="A0A4S2H0J8"/>
<dbReference type="InterPro" id="IPR011060">
    <property type="entry name" value="RibuloseP-bd_barrel"/>
</dbReference>
<evidence type="ECO:0000313" key="11">
    <source>
        <dbReference type="EMBL" id="TGY89070.1"/>
    </source>
</evidence>
<evidence type="ECO:0000256" key="6">
    <source>
        <dbReference type="ARBA" id="ARBA00022822"/>
    </source>
</evidence>
<evidence type="ECO:0000256" key="3">
    <source>
        <dbReference type="ARBA" id="ARBA00012572"/>
    </source>
</evidence>
<evidence type="ECO:0000256" key="1">
    <source>
        <dbReference type="ARBA" id="ARBA00001164"/>
    </source>
</evidence>
<dbReference type="GO" id="GO:0000162">
    <property type="term" value="P:L-tryptophan biosynthetic process"/>
    <property type="evidence" value="ECO:0007669"/>
    <property type="project" value="UniProtKB-UniRule"/>
</dbReference>
<dbReference type="Gene3D" id="3.20.20.70">
    <property type="entry name" value="Aldolase class I"/>
    <property type="match status" value="1"/>
</dbReference>
<protein>
    <recommendedName>
        <fullName evidence="4 9">N-(5'-phosphoribosyl)anthranilate isomerase</fullName>
        <shortName evidence="9">PRAI</shortName>
        <ecNumber evidence="3 9">5.3.1.24</ecNumber>
    </recommendedName>
</protein>
<organism evidence="11 12">
    <name type="scientific">Marinicauda algicola</name>
    <dbReference type="NCBI Taxonomy" id="2029849"/>
    <lineage>
        <taxon>Bacteria</taxon>
        <taxon>Pseudomonadati</taxon>
        <taxon>Pseudomonadota</taxon>
        <taxon>Alphaproteobacteria</taxon>
        <taxon>Maricaulales</taxon>
        <taxon>Maricaulaceae</taxon>
        <taxon>Marinicauda</taxon>
    </lineage>
</organism>
<evidence type="ECO:0000256" key="4">
    <source>
        <dbReference type="ARBA" id="ARBA00022272"/>
    </source>
</evidence>
<evidence type="ECO:0000256" key="8">
    <source>
        <dbReference type="ARBA" id="ARBA00023235"/>
    </source>
</evidence>
<comment type="similarity">
    <text evidence="9">Belongs to the TrpF family.</text>
</comment>
<evidence type="ECO:0000259" key="10">
    <source>
        <dbReference type="Pfam" id="PF00697"/>
    </source>
</evidence>
<keyword evidence="8 9" id="KW-0413">Isomerase</keyword>
<evidence type="ECO:0000256" key="5">
    <source>
        <dbReference type="ARBA" id="ARBA00022605"/>
    </source>
</evidence>
<dbReference type="EC" id="5.3.1.24" evidence="3 9"/>
<dbReference type="EMBL" id="SRXW01000002">
    <property type="protein sequence ID" value="TGY89070.1"/>
    <property type="molecule type" value="Genomic_DNA"/>
</dbReference>
<comment type="caution">
    <text evidence="11">The sequence shown here is derived from an EMBL/GenBank/DDBJ whole genome shotgun (WGS) entry which is preliminary data.</text>
</comment>
<dbReference type="Pfam" id="PF00697">
    <property type="entry name" value="PRAI"/>
    <property type="match status" value="1"/>
</dbReference>
<keyword evidence="6 9" id="KW-0822">Tryptophan biosynthesis</keyword>
<dbReference type="Proteomes" id="UP000308054">
    <property type="component" value="Unassembled WGS sequence"/>
</dbReference>
<name>A0A4S2H0J8_9PROT</name>
<evidence type="ECO:0000313" key="12">
    <source>
        <dbReference type="Proteomes" id="UP000308054"/>
    </source>
</evidence>
<keyword evidence="12" id="KW-1185">Reference proteome</keyword>
<dbReference type="InterPro" id="IPR044643">
    <property type="entry name" value="TrpF_fam"/>
</dbReference>
<evidence type="ECO:0000256" key="9">
    <source>
        <dbReference type="HAMAP-Rule" id="MF_00135"/>
    </source>
</evidence>
<dbReference type="PANTHER" id="PTHR42894:SF1">
    <property type="entry name" value="N-(5'-PHOSPHORIBOSYL)ANTHRANILATE ISOMERASE"/>
    <property type="match status" value="1"/>
</dbReference>
<sequence>MIPRVKICGLNGPEAVDAAVDAGADLLGFIVFENSPRAVTPERAGELAARKGAARSVAVLVDPDDGLLARVREHVAPDFIQLHGKESPQRCAEVRAYAREGVWKAFGIGAAADLDAARAYEAHCDGFVFDARPPRGADRPGGWGAAYDWSILNGYESARPWLLSGGLTPANVAGAIAASGAPGVDVASGVESSPGVKDLAAITAFVKAAKAARGQQT</sequence>
<proteinExistence type="inferred from homology"/>
<dbReference type="SUPFAM" id="SSF51366">
    <property type="entry name" value="Ribulose-phoshate binding barrel"/>
    <property type="match status" value="1"/>
</dbReference>
<gene>
    <name evidence="9" type="primary">trpF</name>
    <name evidence="11" type="ORF">E5163_08045</name>
</gene>
<dbReference type="OrthoDB" id="9796196at2"/>
<accession>A0A4S2H0J8</accession>
<dbReference type="UniPathway" id="UPA00035">
    <property type="reaction ID" value="UER00042"/>
</dbReference>
<dbReference type="PANTHER" id="PTHR42894">
    <property type="entry name" value="N-(5'-PHOSPHORIBOSYL)ANTHRANILATE ISOMERASE"/>
    <property type="match status" value="1"/>
</dbReference>
<comment type="pathway">
    <text evidence="2 9">Amino-acid biosynthesis; L-tryptophan biosynthesis; L-tryptophan from chorismate: step 3/5.</text>
</comment>
<comment type="catalytic activity">
    <reaction evidence="1 9">
        <text>N-(5-phospho-beta-D-ribosyl)anthranilate = 1-(2-carboxyphenylamino)-1-deoxy-D-ribulose 5-phosphate</text>
        <dbReference type="Rhea" id="RHEA:21540"/>
        <dbReference type="ChEBI" id="CHEBI:18277"/>
        <dbReference type="ChEBI" id="CHEBI:58613"/>
        <dbReference type="EC" id="5.3.1.24"/>
    </reaction>
</comment>
<dbReference type="HAMAP" id="MF_00135">
    <property type="entry name" value="PRAI"/>
    <property type="match status" value="1"/>
</dbReference>
<feature type="domain" description="N-(5'phosphoribosyl) anthranilate isomerase (PRAI)" evidence="10">
    <location>
        <begin position="5"/>
        <end position="207"/>
    </location>
</feature>
<keyword evidence="5 9" id="KW-0028">Amino-acid biosynthesis</keyword>